<dbReference type="GO" id="GO:0016757">
    <property type="term" value="F:glycosyltransferase activity"/>
    <property type="evidence" value="ECO:0007669"/>
    <property type="project" value="InterPro"/>
</dbReference>
<keyword evidence="3" id="KW-1185">Reference proteome</keyword>
<accession>A0A367Q258</accession>
<gene>
    <name evidence="2" type="ORF">A6770_06690</name>
</gene>
<evidence type="ECO:0000313" key="3">
    <source>
        <dbReference type="Proteomes" id="UP000252107"/>
    </source>
</evidence>
<protein>
    <submittedName>
        <fullName evidence="2">Hexosyltransferase</fullName>
    </submittedName>
</protein>
<dbReference type="InterPro" id="IPR050194">
    <property type="entry name" value="Glycosyltransferase_grp1"/>
</dbReference>
<dbReference type="PANTHER" id="PTHR45947:SF3">
    <property type="entry name" value="SULFOQUINOVOSYL TRANSFERASE SQD2"/>
    <property type="match status" value="1"/>
</dbReference>
<reference evidence="2" key="1">
    <citation type="submission" date="2016-04" db="EMBL/GenBank/DDBJ databases">
        <authorList>
            <person name="Tabuchi Yagui T.R."/>
        </authorList>
    </citation>
    <scope>NUCLEOTIDE SEQUENCE [LARGE SCALE GENOMIC DNA]</scope>
    <source>
        <strain evidence="2">NIES-26</strain>
    </source>
</reference>
<evidence type="ECO:0000259" key="1">
    <source>
        <dbReference type="Pfam" id="PF00534"/>
    </source>
</evidence>
<proteinExistence type="predicted"/>
<dbReference type="PANTHER" id="PTHR45947">
    <property type="entry name" value="SULFOQUINOVOSYL TRANSFERASE SQD2"/>
    <property type="match status" value="1"/>
</dbReference>
<dbReference type="InterPro" id="IPR001296">
    <property type="entry name" value="Glyco_trans_1"/>
</dbReference>
<dbReference type="SUPFAM" id="SSF53756">
    <property type="entry name" value="UDP-Glycosyltransferase/glycogen phosphorylase"/>
    <property type="match status" value="1"/>
</dbReference>
<sequence length="380" mass="42852">MHIIITFINIGSYHATRLQAAHKACQERGWQLTAVQVTDDTLDHDWGDFVSQLSIPVKTLLPVASQLYDTRRDTFTSVADEAFKHCLNELQPDAVVLPGWSFSVARAGLKWCRRSNTLPILMSETKEDDAPRFWWQEVIKSWIVKRYKAALVGGNPHKRYLMKLGMPSSAIFMGYDIVGNDIFHPQKIKSLPAPLKKPYFLAINRFIPKKNLEFLISSYAAYRQVVGINCCDLVLCGDGNLLPQIKQQIVELGLKNCIHLPGFLKEDELLPYFAHANCFIHASIQEQWGLVVNEAMAAGLPVLVSNRCGCFEDLVLEGINGFGFDPENHKELTQLMIKMNSDEVDLQAMSKASLEHILKFSPNYFGQGLIQVVEYALAHC</sequence>
<comment type="caution">
    <text evidence="2">The sequence shown here is derived from an EMBL/GenBank/DDBJ whole genome shotgun (WGS) entry which is preliminary data.</text>
</comment>
<dbReference type="EMBL" id="LXQD01000350">
    <property type="protein sequence ID" value="RCJ18256.1"/>
    <property type="molecule type" value="Genomic_DNA"/>
</dbReference>
<feature type="domain" description="Glycosyl transferase family 1" evidence="1">
    <location>
        <begin position="186"/>
        <end position="352"/>
    </location>
</feature>
<organism evidence="2 3">
    <name type="scientific">Nostoc minutum NIES-26</name>
    <dbReference type="NCBI Taxonomy" id="1844469"/>
    <lineage>
        <taxon>Bacteria</taxon>
        <taxon>Bacillati</taxon>
        <taxon>Cyanobacteriota</taxon>
        <taxon>Cyanophyceae</taxon>
        <taxon>Nostocales</taxon>
        <taxon>Nostocaceae</taxon>
        <taxon>Nostoc</taxon>
    </lineage>
</organism>
<dbReference type="AlphaFoldDB" id="A0A367Q258"/>
<dbReference type="Proteomes" id="UP000252107">
    <property type="component" value="Unassembled WGS sequence"/>
</dbReference>
<dbReference type="Gene3D" id="3.40.50.2000">
    <property type="entry name" value="Glycogen Phosphorylase B"/>
    <property type="match status" value="2"/>
</dbReference>
<name>A0A367Q258_9NOSO</name>
<dbReference type="Pfam" id="PF00534">
    <property type="entry name" value="Glycos_transf_1"/>
    <property type="match status" value="1"/>
</dbReference>
<dbReference type="CDD" id="cd03801">
    <property type="entry name" value="GT4_PimA-like"/>
    <property type="match status" value="1"/>
</dbReference>
<evidence type="ECO:0000313" key="2">
    <source>
        <dbReference type="EMBL" id="RCJ18256.1"/>
    </source>
</evidence>